<name>A0A2R5GHN7_9STRA</name>
<dbReference type="EMBL" id="BEYU01000036">
    <property type="protein sequence ID" value="GBG27801.1"/>
    <property type="molecule type" value="Genomic_DNA"/>
</dbReference>
<sequence>MFSWRRSTSETSGIPTSVPLSRRAVAPVPPHTSKRVTAQDSQEIHKISSSPDDATTEQDVKVQNSHPIDDRAPNYSDLNAWLVQVIADTNPQDDLAKALAPCKASADDLLQALEEYCVAAKDDPLTRQRCYCAGLELASHGTRPSADALVHFFMLAIADVWSATRKKCVACVKTAIPLENVTLQRRIFQHCLRLFSNEEENIIACSKENEESDAVLFWKAQDGGLLAVRACLHSFPALRDDERLDRAKHIAMRTLAHEQPCIRESALALAQTCVDVAGPRRALHAETLMQRALETIKAGHVLCPYHADGLLSLVEKLYPLTQNLCGLPFALQLLPLLGHEASTVRQACCGAVMASIRHQEVPEQRQANSLALLERLVEMPAQASWQEHEGRLFVIEQVLKELSEPTGFLSESAHLFDAVAHKILAVISRRACGDKFELQRMAQQICPLFVEVARRVTPETLFAVWARPDVDDWIRAETIQAYLRQALLPCNGTSVPCISASAESPAKEAVPQVLEDAIVRAEEVALLHSAAAAAARGPDVSLVGGLVMENLVLAMVSASTLLQAHNVNFHADQRRRIQVLCEYLQALREMAFPRQQRLQRSNSQPARSRSRSQGQCTDHSEVAEIRRRARNRYVGFVTVVAKYLPQFCQMLTAEERTWIAPFLDHWLAEVVHETAEQVAIIDAMLLLASCHPAPWILAKSVSLVFGRASTDLGPLGQKLVQCALITFHQASCGTFDGNPQPRIGTQAEGLLDMAMEKLDDCLDAAESLVPDQNCAEQHESGPDDSVLENEEEDEWDSWDEDSVDVGTSACVDRNELASSWRPLLDALSDFAATQN</sequence>
<feature type="compositionally biased region" description="Polar residues" evidence="1">
    <location>
        <begin position="596"/>
        <end position="617"/>
    </location>
</feature>
<feature type="compositionally biased region" description="Polar residues" evidence="1">
    <location>
        <begin position="1"/>
        <end position="19"/>
    </location>
</feature>
<dbReference type="Proteomes" id="UP000241890">
    <property type="component" value="Unassembled WGS sequence"/>
</dbReference>
<dbReference type="SUPFAM" id="SSF48371">
    <property type="entry name" value="ARM repeat"/>
    <property type="match status" value="1"/>
</dbReference>
<accession>A0A2R5GHN7</accession>
<evidence type="ECO:0000256" key="1">
    <source>
        <dbReference type="SAM" id="MobiDB-lite"/>
    </source>
</evidence>
<feature type="compositionally biased region" description="Polar residues" evidence="1">
    <location>
        <begin position="35"/>
        <end position="53"/>
    </location>
</feature>
<feature type="compositionally biased region" description="Acidic residues" evidence="1">
    <location>
        <begin position="785"/>
        <end position="803"/>
    </location>
</feature>
<evidence type="ECO:0000313" key="3">
    <source>
        <dbReference type="Proteomes" id="UP000241890"/>
    </source>
</evidence>
<protein>
    <submittedName>
        <fullName evidence="2">Uncharacterized protein</fullName>
    </submittedName>
</protein>
<reference evidence="2 3" key="1">
    <citation type="submission" date="2017-12" db="EMBL/GenBank/DDBJ databases">
        <title>Sequencing, de novo assembly and annotation of complete genome of a new Thraustochytrid species, strain FCC1311.</title>
        <authorList>
            <person name="Sedici K."/>
            <person name="Godart F."/>
            <person name="Aiese Cigliano R."/>
            <person name="Sanseverino W."/>
            <person name="Barakat M."/>
            <person name="Ortet P."/>
            <person name="Marechal E."/>
            <person name="Cagnac O."/>
            <person name="Amato A."/>
        </authorList>
    </citation>
    <scope>NUCLEOTIDE SEQUENCE [LARGE SCALE GENOMIC DNA]</scope>
</reference>
<feature type="region of interest" description="Disordered" evidence="1">
    <location>
        <begin position="774"/>
        <end position="804"/>
    </location>
</feature>
<dbReference type="AlphaFoldDB" id="A0A2R5GHN7"/>
<keyword evidence="3" id="KW-1185">Reference proteome</keyword>
<dbReference type="InParanoid" id="A0A2R5GHN7"/>
<dbReference type="InterPro" id="IPR016024">
    <property type="entry name" value="ARM-type_fold"/>
</dbReference>
<evidence type="ECO:0000313" key="2">
    <source>
        <dbReference type="EMBL" id="GBG27801.1"/>
    </source>
</evidence>
<proteinExistence type="predicted"/>
<comment type="caution">
    <text evidence="2">The sequence shown here is derived from an EMBL/GenBank/DDBJ whole genome shotgun (WGS) entry which is preliminary data.</text>
</comment>
<feature type="region of interest" description="Disordered" evidence="1">
    <location>
        <begin position="1"/>
        <end position="71"/>
    </location>
</feature>
<gene>
    <name evidence="2" type="ORF">FCC1311_040242</name>
</gene>
<organism evidence="2 3">
    <name type="scientific">Hondaea fermentalgiana</name>
    <dbReference type="NCBI Taxonomy" id="2315210"/>
    <lineage>
        <taxon>Eukaryota</taxon>
        <taxon>Sar</taxon>
        <taxon>Stramenopiles</taxon>
        <taxon>Bigyra</taxon>
        <taxon>Labyrinthulomycetes</taxon>
        <taxon>Thraustochytrida</taxon>
        <taxon>Thraustochytriidae</taxon>
        <taxon>Hondaea</taxon>
    </lineage>
</organism>
<feature type="region of interest" description="Disordered" evidence="1">
    <location>
        <begin position="595"/>
        <end position="621"/>
    </location>
</feature>